<gene>
    <name evidence="4" type="ORF">BX592_1139</name>
</gene>
<reference evidence="4 5" key="1">
    <citation type="submission" date="2019-03" db="EMBL/GenBank/DDBJ databases">
        <title>Genomic Encyclopedia of Type Strains, Phase III (KMG-III): the genomes of soil and plant-associated and newly described type strains.</title>
        <authorList>
            <person name="Whitman W."/>
        </authorList>
    </citation>
    <scope>NUCLEOTIDE SEQUENCE [LARGE SCALE GENOMIC DNA]</scope>
    <source>
        <strain evidence="4 5">LMG 29544</strain>
    </source>
</reference>
<protein>
    <submittedName>
        <fullName evidence="4">D-alpha,beta-D-heptose 7-phosphate 1-kinase</fullName>
    </submittedName>
</protein>
<dbReference type="PANTHER" id="PTHR46969:SF1">
    <property type="entry name" value="BIFUNCTIONAL PROTEIN HLDE"/>
    <property type="match status" value="1"/>
</dbReference>
<comment type="caution">
    <text evidence="4">The sequence shown here is derived from an EMBL/GenBank/DDBJ whole genome shotgun (WGS) entry which is preliminary data.</text>
</comment>
<dbReference type="GO" id="GO:0033786">
    <property type="term" value="F:heptose-1-phosphate adenylyltransferase activity"/>
    <property type="evidence" value="ECO:0007669"/>
    <property type="project" value="TreeGrafter"/>
</dbReference>
<organism evidence="4 5">
    <name type="scientific">Paraburkholderia rhizosphaerae</name>
    <dbReference type="NCBI Taxonomy" id="480658"/>
    <lineage>
        <taxon>Bacteria</taxon>
        <taxon>Pseudomonadati</taxon>
        <taxon>Pseudomonadota</taxon>
        <taxon>Betaproteobacteria</taxon>
        <taxon>Burkholderiales</taxon>
        <taxon>Burkholderiaceae</taxon>
        <taxon>Paraburkholderia</taxon>
    </lineage>
</organism>
<dbReference type="CDD" id="cd01172">
    <property type="entry name" value="RfaE_like"/>
    <property type="match status" value="1"/>
</dbReference>
<dbReference type="Pfam" id="PF00294">
    <property type="entry name" value="PfkB"/>
    <property type="match status" value="1"/>
</dbReference>
<evidence type="ECO:0000256" key="1">
    <source>
        <dbReference type="ARBA" id="ARBA00022679"/>
    </source>
</evidence>
<dbReference type="RefSeq" id="WP_134193162.1">
    <property type="nucleotide sequence ID" value="NZ_JBHLUW010000022.1"/>
</dbReference>
<dbReference type="GO" id="GO:0016773">
    <property type="term" value="F:phosphotransferase activity, alcohol group as acceptor"/>
    <property type="evidence" value="ECO:0007669"/>
    <property type="project" value="InterPro"/>
</dbReference>
<dbReference type="GO" id="GO:0033785">
    <property type="term" value="F:heptose 7-phosphate kinase activity"/>
    <property type="evidence" value="ECO:0007669"/>
    <property type="project" value="TreeGrafter"/>
</dbReference>
<dbReference type="Proteomes" id="UP000295509">
    <property type="component" value="Unassembled WGS sequence"/>
</dbReference>
<dbReference type="InterPro" id="IPR029056">
    <property type="entry name" value="Ribokinase-like"/>
</dbReference>
<dbReference type="SUPFAM" id="SSF53613">
    <property type="entry name" value="Ribokinase-like"/>
    <property type="match status" value="1"/>
</dbReference>
<evidence type="ECO:0000313" key="5">
    <source>
        <dbReference type="Proteomes" id="UP000295509"/>
    </source>
</evidence>
<feature type="domain" description="Carbohydrate kinase PfkB" evidence="3">
    <location>
        <begin position="40"/>
        <end position="329"/>
    </location>
</feature>
<sequence>MSQQPKLQPTAPAVRDSILDTATPVPEAGVVPREQLARARVLVVGDVMLDRYWFGDVNRISPEAPVPVVHVQRQEDRLGGAANVARNIAALGANAGLLCVVGHDEPGERIVQLLGDSGVDPYLERDPALPTTIKLRVLSRQQQLLRVDFENLPAHEALLAGLARFDALLPAHDVILMSDYAKGGLTHVTKMMEKARAVGKPVLVDPKGDEWERYRGATLITPNRAELREVVGQWKSEADLLARVTKLRADLDIAALLLTRSEEGMTLFANEGVLHASAVAREVYDVSGAGDTVIATLAVMLGAGLPLVEAVSLANRAAGIVVGKLGTATVDYDELFQPH</sequence>
<dbReference type="AlphaFoldDB" id="A0A4R8LM57"/>
<keyword evidence="5" id="KW-1185">Reference proteome</keyword>
<keyword evidence="2 4" id="KW-0418">Kinase</keyword>
<dbReference type="InterPro" id="IPR011611">
    <property type="entry name" value="PfkB_dom"/>
</dbReference>
<keyword evidence="1" id="KW-0808">Transferase</keyword>
<evidence type="ECO:0000256" key="2">
    <source>
        <dbReference type="ARBA" id="ARBA00022777"/>
    </source>
</evidence>
<dbReference type="OrthoDB" id="9802794at2"/>
<dbReference type="Gene3D" id="3.40.1190.20">
    <property type="match status" value="1"/>
</dbReference>
<dbReference type="EMBL" id="SORE01000013">
    <property type="protein sequence ID" value="TDY46387.1"/>
    <property type="molecule type" value="Genomic_DNA"/>
</dbReference>
<dbReference type="InterPro" id="IPR002173">
    <property type="entry name" value="Carboh/pur_kinase_PfkB_CS"/>
</dbReference>
<name>A0A4R8LM57_9BURK</name>
<accession>A0A4R8LM57</accession>
<dbReference type="PANTHER" id="PTHR46969">
    <property type="entry name" value="BIFUNCTIONAL PROTEIN HLDE"/>
    <property type="match status" value="1"/>
</dbReference>
<proteinExistence type="predicted"/>
<dbReference type="FunFam" id="3.40.1190.20:FF:000002">
    <property type="entry name" value="Bifunctional protein HldE"/>
    <property type="match status" value="1"/>
</dbReference>
<dbReference type="NCBIfam" id="TIGR02198">
    <property type="entry name" value="rfaE_dom_I"/>
    <property type="match status" value="1"/>
</dbReference>
<evidence type="ECO:0000313" key="4">
    <source>
        <dbReference type="EMBL" id="TDY46387.1"/>
    </source>
</evidence>
<dbReference type="PROSITE" id="PS00583">
    <property type="entry name" value="PFKB_KINASES_1"/>
    <property type="match status" value="1"/>
</dbReference>
<evidence type="ECO:0000259" key="3">
    <source>
        <dbReference type="Pfam" id="PF00294"/>
    </source>
</evidence>
<dbReference type="GO" id="GO:0005829">
    <property type="term" value="C:cytosol"/>
    <property type="evidence" value="ECO:0007669"/>
    <property type="project" value="TreeGrafter"/>
</dbReference>
<dbReference type="InterPro" id="IPR011913">
    <property type="entry name" value="RfaE_dom_I"/>
</dbReference>